<evidence type="ECO:0000256" key="1">
    <source>
        <dbReference type="SAM" id="MobiDB-lite"/>
    </source>
</evidence>
<dbReference type="EMBL" id="BAABME010000101">
    <property type="protein sequence ID" value="GAA0139576.1"/>
    <property type="molecule type" value="Genomic_DNA"/>
</dbReference>
<feature type="compositionally biased region" description="Basic and acidic residues" evidence="1">
    <location>
        <begin position="8"/>
        <end position="26"/>
    </location>
</feature>
<feature type="region of interest" description="Disordered" evidence="1">
    <location>
        <begin position="1"/>
        <end position="35"/>
    </location>
</feature>
<name>A0AAV3NKF8_LITER</name>
<accession>A0AAV3NKF8</accession>
<gene>
    <name evidence="2" type="ORF">LIER_01093</name>
</gene>
<evidence type="ECO:0000313" key="3">
    <source>
        <dbReference type="Proteomes" id="UP001454036"/>
    </source>
</evidence>
<sequence length="123" mass="13469">MVQTPQAAKKETDSSLHITIDERELSPEDTVDAPPGLEEQVKATIDELKEVNLSTAEHPCPTYVITLLTLAEEVEYTALLTEFRDVAVLAAPTQGKPLIFYVAAQVQLVGVLLAHENEEGKEN</sequence>
<reference evidence="2 3" key="1">
    <citation type="submission" date="2024-01" db="EMBL/GenBank/DDBJ databases">
        <title>The complete chloroplast genome sequence of Lithospermum erythrorhizon: insights into the phylogenetic relationship among Boraginaceae species and the maternal lineages of purple gromwells.</title>
        <authorList>
            <person name="Okada T."/>
            <person name="Watanabe K."/>
        </authorList>
    </citation>
    <scope>NUCLEOTIDE SEQUENCE [LARGE SCALE GENOMIC DNA]</scope>
</reference>
<keyword evidence="3" id="KW-1185">Reference proteome</keyword>
<protein>
    <submittedName>
        <fullName evidence="2">Uncharacterized protein</fullName>
    </submittedName>
</protein>
<organism evidence="2 3">
    <name type="scientific">Lithospermum erythrorhizon</name>
    <name type="common">Purple gromwell</name>
    <name type="synonym">Lithospermum officinale var. erythrorhizon</name>
    <dbReference type="NCBI Taxonomy" id="34254"/>
    <lineage>
        <taxon>Eukaryota</taxon>
        <taxon>Viridiplantae</taxon>
        <taxon>Streptophyta</taxon>
        <taxon>Embryophyta</taxon>
        <taxon>Tracheophyta</taxon>
        <taxon>Spermatophyta</taxon>
        <taxon>Magnoliopsida</taxon>
        <taxon>eudicotyledons</taxon>
        <taxon>Gunneridae</taxon>
        <taxon>Pentapetalae</taxon>
        <taxon>asterids</taxon>
        <taxon>lamiids</taxon>
        <taxon>Boraginales</taxon>
        <taxon>Boraginaceae</taxon>
        <taxon>Boraginoideae</taxon>
        <taxon>Lithospermeae</taxon>
        <taxon>Lithospermum</taxon>
    </lineage>
</organism>
<dbReference type="Proteomes" id="UP001454036">
    <property type="component" value="Unassembled WGS sequence"/>
</dbReference>
<comment type="caution">
    <text evidence="2">The sequence shown here is derived from an EMBL/GenBank/DDBJ whole genome shotgun (WGS) entry which is preliminary data.</text>
</comment>
<dbReference type="AlphaFoldDB" id="A0AAV3NKF8"/>
<evidence type="ECO:0000313" key="2">
    <source>
        <dbReference type="EMBL" id="GAA0139576.1"/>
    </source>
</evidence>
<proteinExistence type="predicted"/>